<keyword evidence="1" id="KW-1133">Transmembrane helix</keyword>
<feature type="transmembrane region" description="Helical" evidence="1">
    <location>
        <begin position="157"/>
        <end position="176"/>
    </location>
</feature>
<feature type="transmembrane region" description="Helical" evidence="1">
    <location>
        <begin position="43"/>
        <end position="61"/>
    </location>
</feature>
<feature type="transmembrane region" description="Helical" evidence="1">
    <location>
        <begin position="124"/>
        <end position="145"/>
    </location>
</feature>
<dbReference type="EMBL" id="LR796765">
    <property type="protein sequence ID" value="CAB4164667.1"/>
    <property type="molecule type" value="Genomic_DNA"/>
</dbReference>
<sequence length="178" mass="19407">MLNLFALIGAMAYRWRGSGDPLSATFRRFVCAALLMVPIYSQANWIELTIVSALTLVGFAVGHGRYFSLGRGPYPERGDNWPGVITSFLLPRISRTLHDWIAMSITGLASSVFVAAFMAWNGLYWQAGVMVLAGLIKPLAYEVGYRLPSRWTGTNPIGLCELLNGAALGCAVWLVYGG</sequence>
<organism evidence="2">
    <name type="scientific">uncultured Caudovirales phage</name>
    <dbReference type="NCBI Taxonomy" id="2100421"/>
    <lineage>
        <taxon>Viruses</taxon>
        <taxon>Duplodnaviria</taxon>
        <taxon>Heunggongvirae</taxon>
        <taxon>Uroviricota</taxon>
        <taxon>Caudoviricetes</taxon>
        <taxon>Peduoviridae</taxon>
        <taxon>Maltschvirus</taxon>
        <taxon>Maltschvirus maltsch</taxon>
    </lineage>
</organism>
<accession>A0A6J5P056</accession>
<evidence type="ECO:0000313" key="2">
    <source>
        <dbReference type="EMBL" id="CAB4164667.1"/>
    </source>
</evidence>
<proteinExistence type="predicted"/>
<feature type="transmembrane region" description="Helical" evidence="1">
    <location>
        <begin position="100"/>
        <end position="118"/>
    </location>
</feature>
<keyword evidence="1" id="KW-0472">Membrane</keyword>
<reference evidence="2" key="1">
    <citation type="submission" date="2020-04" db="EMBL/GenBank/DDBJ databases">
        <authorList>
            <person name="Chiriac C."/>
            <person name="Salcher M."/>
            <person name="Ghai R."/>
            <person name="Kavagutti S V."/>
        </authorList>
    </citation>
    <scope>NUCLEOTIDE SEQUENCE</scope>
</reference>
<evidence type="ECO:0000256" key="1">
    <source>
        <dbReference type="SAM" id="Phobius"/>
    </source>
</evidence>
<keyword evidence="1" id="KW-0812">Transmembrane</keyword>
<name>A0A6J5P056_9CAUD</name>
<gene>
    <name evidence="2" type="ORF">UFOVP826_67</name>
</gene>
<protein>
    <submittedName>
        <fullName evidence="2">Uncharacterized protein</fullName>
    </submittedName>
</protein>